<dbReference type="Gene3D" id="3.55.30.10">
    <property type="entry name" value="Hsp33 domain"/>
    <property type="match status" value="1"/>
</dbReference>
<comment type="PTM">
    <text evidence="6">Under oxidizing conditions two disulfide bonds are formed involving the reactive cysteines. Under reducing conditions zinc is bound to the reactive cysteines and the protein is inactive.</text>
</comment>
<organism evidence="7">
    <name type="scientific">Streptococcus sanguinis SK355</name>
    <dbReference type="NCBI Taxonomy" id="888816"/>
    <lineage>
        <taxon>Bacteria</taxon>
        <taxon>Bacillati</taxon>
        <taxon>Bacillota</taxon>
        <taxon>Bacilli</taxon>
        <taxon>Lactobacillales</taxon>
        <taxon>Streptococcaceae</taxon>
        <taxon>Streptococcus</taxon>
    </lineage>
</organism>
<evidence type="ECO:0000313" key="7">
    <source>
        <dbReference type="EMBL" id="EGJ43405.1"/>
    </source>
</evidence>
<dbReference type="InterPro" id="IPR016153">
    <property type="entry name" value="Heat_shock_Hsp33_N"/>
</dbReference>
<accession>F3UNG3</accession>
<evidence type="ECO:0000256" key="6">
    <source>
        <dbReference type="HAMAP-Rule" id="MF_00117"/>
    </source>
</evidence>
<evidence type="ECO:0000256" key="2">
    <source>
        <dbReference type="ARBA" id="ARBA00022833"/>
    </source>
</evidence>
<dbReference type="InterPro" id="IPR016154">
    <property type="entry name" value="Heat_shock_Hsp33_C"/>
</dbReference>
<name>F3UNG3_STRSA</name>
<evidence type="ECO:0000256" key="5">
    <source>
        <dbReference type="ARBA" id="ARBA00023284"/>
    </source>
</evidence>
<dbReference type="HOGENOM" id="CLU_054493_1_0_9"/>
<dbReference type="InterPro" id="IPR000397">
    <property type="entry name" value="Heat_shock_Hsp33"/>
</dbReference>
<dbReference type="PANTHER" id="PTHR30111">
    <property type="entry name" value="33 KDA CHAPERONIN"/>
    <property type="match status" value="1"/>
</dbReference>
<dbReference type="GO" id="GO:0005737">
    <property type="term" value="C:cytoplasm"/>
    <property type="evidence" value="ECO:0007669"/>
    <property type="project" value="UniProtKB-SubCell"/>
</dbReference>
<keyword evidence="2 6" id="KW-0862">Zinc</keyword>
<keyword evidence="5 6" id="KW-0676">Redox-active center</keyword>
<keyword evidence="1 6" id="KW-0963">Cytoplasm</keyword>
<dbReference type="eggNOG" id="COG1281">
    <property type="taxonomic scope" value="Bacteria"/>
</dbReference>
<feature type="disulfide bond" description="Redox-active" evidence="6">
    <location>
        <begin position="310"/>
        <end position="313"/>
    </location>
</feature>
<dbReference type="GO" id="GO:0044183">
    <property type="term" value="F:protein folding chaperone"/>
    <property type="evidence" value="ECO:0007669"/>
    <property type="project" value="TreeGrafter"/>
</dbReference>
<comment type="function">
    <text evidence="6">Redox regulated molecular chaperone. Protects both thermally unfolding and oxidatively damaged proteins from irreversible aggregation. Plays an important role in the bacterial defense system toward oxidative stress.</text>
</comment>
<protein>
    <recommendedName>
        <fullName evidence="6">33 kDa chaperonin</fullName>
    </recommendedName>
    <alternativeName>
        <fullName evidence="6">Heat shock protein 33 homolog</fullName>
        <shortName evidence="6">HSP33</shortName>
    </alternativeName>
</protein>
<evidence type="ECO:0000256" key="1">
    <source>
        <dbReference type="ARBA" id="ARBA00022490"/>
    </source>
</evidence>
<dbReference type="CDD" id="cd00498">
    <property type="entry name" value="Hsp33"/>
    <property type="match status" value="1"/>
</dbReference>
<dbReference type="PIRSF" id="PIRSF005261">
    <property type="entry name" value="Heat_shock_Hsp33"/>
    <property type="match status" value="1"/>
</dbReference>
<evidence type="ECO:0000256" key="4">
    <source>
        <dbReference type="ARBA" id="ARBA00023186"/>
    </source>
</evidence>
<comment type="subcellular location">
    <subcellularLocation>
        <location evidence="6">Cytoplasm</location>
    </subcellularLocation>
</comment>
<comment type="caution">
    <text evidence="7">The sequence shown here is derived from an EMBL/GenBank/DDBJ whole genome shotgun (WGS) entry which is preliminary data.</text>
</comment>
<keyword evidence="4 6" id="KW-0143">Chaperone</keyword>
<dbReference type="NCBIfam" id="NF001033">
    <property type="entry name" value="PRK00114.1"/>
    <property type="match status" value="1"/>
</dbReference>
<dbReference type="Pfam" id="PF01430">
    <property type="entry name" value="HSP33"/>
    <property type="match status" value="1"/>
</dbReference>
<dbReference type="GO" id="GO:0051082">
    <property type="term" value="F:unfolded protein binding"/>
    <property type="evidence" value="ECO:0007669"/>
    <property type="project" value="UniProtKB-UniRule"/>
</dbReference>
<proteinExistence type="inferred from homology"/>
<sequence length="332" mass="36592">MVHASLLCFLFYYTIFGLKILPNPKNKRSRALVFLFCVKIKGMDKIIKTISENGSFRAYVLDSTEAVRTAQEKHQTQASSTVALGRTLIASQILAANEKGQTKITVKVLGTSSLGAIITVADTEGNVKGYVQNPGVDIKKTATGEVLVGPFVGQGEFLVITDYGTGNPYNSMTPLISGEIGEDLAFYLTESQQTPSAVGLNVLLDENDKVKVAGGFLVQVLPGAKETEIARFEKRIQEMPAISKLLESDDHIEALLAAIYGDEPYKRLSEEEIRFQCDCSKERFMNALATLPKADLEEMRDQDQGAEIVCQFCQTAYHFDQNDLEELIRDKS</sequence>
<dbReference type="PATRIC" id="fig|888816.3.peg.358"/>
<dbReference type="SUPFAM" id="SSF118352">
    <property type="entry name" value="HSP33 redox switch-like"/>
    <property type="match status" value="1"/>
</dbReference>
<dbReference type="EMBL" id="AFFN01000005">
    <property type="protein sequence ID" value="EGJ43405.1"/>
    <property type="molecule type" value="Genomic_DNA"/>
</dbReference>
<dbReference type="STRING" id="888816.HMPREF9389_0371"/>
<dbReference type="GO" id="GO:0042026">
    <property type="term" value="P:protein refolding"/>
    <property type="evidence" value="ECO:0007669"/>
    <property type="project" value="TreeGrafter"/>
</dbReference>
<feature type="disulfide bond" description="Redox-active" evidence="6">
    <location>
        <begin position="277"/>
        <end position="279"/>
    </location>
</feature>
<gene>
    <name evidence="6 7" type="primary">hslO</name>
    <name evidence="7" type="ORF">HMPREF9389_0371</name>
</gene>
<reference evidence="7" key="1">
    <citation type="submission" date="2011-03" db="EMBL/GenBank/DDBJ databases">
        <authorList>
            <person name="Muzny D."/>
            <person name="Qin X."/>
            <person name="Deng J."/>
            <person name="Jiang H."/>
            <person name="Liu Y."/>
            <person name="Qu J."/>
            <person name="Song X.-Z."/>
            <person name="Zhang L."/>
            <person name="Thornton R."/>
            <person name="Coyle M."/>
            <person name="Francisco L."/>
            <person name="Jackson L."/>
            <person name="Javaid M."/>
            <person name="Korchina V."/>
            <person name="Kovar C."/>
            <person name="Mata R."/>
            <person name="Mathew T."/>
            <person name="Ngo R."/>
            <person name="Nguyen L."/>
            <person name="Nguyen N."/>
            <person name="Okwuonu G."/>
            <person name="Ongeri F."/>
            <person name="Pham C."/>
            <person name="Simmons D."/>
            <person name="Wilczek-Boney K."/>
            <person name="Hale W."/>
            <person name="Jakkamsetti A."/>
            <person name="Pham P."/>
            <person name="Ruth R."/>
            <person name="San Lucas F."/>
            <person name="Warren J."/>
            <person name="Zhang J."/>
            <person name="Zhao Z."/>
            <person name="Zhou C."/>
            <person name="Zhu D."/>
            <person name="Lee S."/>
            <person name="Bess C."/>
            <person name="Blankenburg K."/>
            <person name="Forbes L."/>
            <person name="Fu Q."/>
            <person name="Gubbala S."/>
            <person name="Hirani K."/>
            <person name="Jayaseelan J.C."/>
            <person name="Lara F."/>
            <person name="Munidasa M."/>
            <person name="Palculict T."/>
            <person name="Patil S."/>
            <person name="Pu L.-L."/>
            <person name="Saada N."/>
            <person name="Tang L."/>
            <person name="Weissenberger G."/>
            <person name="Zhu Y."/>
            <person name="Hemphill L."/>
            <person name="Shang Y."/>
            <person name="Youmans B."/>
            <person name="Ayvaz T."/>
            <person name="Ross M."/>
            <person name="Santibanez J."/>
            <person name="Aqrawi P."/>
            <person name="Gross S."/>
            <person name="Joshi V."/>
            <person name="Fowler G."/>
            <person name="Nazareth L."/>
            <person name="Reid J."/>
            <person name="Worley K."/>
            <person name="Petrosino J."/>
            <person name="Highlander S."/>
            <person name="Gibbs R."/>
        </authorList>
    </citation>
    <scope>NUCLEOTIDE SEQUENCE [LARGE SCALE GENOMIC DNA]</scope>
    <source>
        <strain evidence="7">SK355</strain>
    </source>
</reference>
<dbReference type="SUPFAM" id="SSF64397">
    <property type="entry name" value="Hsp33 domain"/>
    <property type="match status" value="1"/>
</dbReference>
<keyword evidence="3 6" id="KW-1015">Disulfide bond</keyword>
<dbReference type="PANTHER" id="PTHR30111:SF1">
    <property type="entry name" value="33 KDA CHAPERONIN"/>
    <property type="match status" value="1"/>
</dbReference>
<dbReference type="Gene3D" id="3.90.1280.10">
    <property type="entry name" value="HSP33 redox switch-like"/>
    <property type="match status" value="1"/>
</dbReference>
<dbReference type="Proteomes" id="UP000005589">
    <property type="component" value="Unassembled WGS sequence"/>
</dbReference>
<comment type="similarity">
    <text evidence="6">Belongs to the HSP33 family.</text>
</comment>
<dbReference type="AlphaFoldDB" id="F3UNG3"/>
<dbReference type="HAMAP" id="MF_00117">
    <property type="entry name" value="HslO"/>
    <property type="match status" value="1"/>
</dbReference>
<evidence type="ECO:0000256" key="3">
    <source>
        <dbReference type="ARBA" id="ARBA00023157"/>
    </source>
</evidence>